<comment type="caution">
    <text evidence="1">The sequence shown here is derived from an EMBL/GenBank/DDBJ whole genome shotgun (WGS) entry which is preliminary data.</text>
</comment>
<organism evidence="1 2">
    <name type="scientific">Alternaria burnsii</name>
    <dbReference type="NCBI Taxonomy" id="1187904"/>
    <lineage>
        <taxon>Eukaryota</taxon>
        <taxon>Fungi</taxon>
        <taxon>Dikarya</taxon>
        <taxon>Ascomycota</taxon>
        <taxon>Pezizomycotina</taxon>
        <taxon>Dothideomycetes</taxon>
        <taxon>Pleosporomycetidae</taxon>
        <taxon>Pleosporales</taxon>
        <taxon>Pleosporineae</taxon>
        <taxon>Pleosporaceae</taxon>
        <taxon>Alternaria</taxon>
        <taxon>Alternaria sect. Alternaria</taxon>
    </lineage>
</organism>
<evidence type="ECO:0000313" key="2">
    <source>
        <dbReference type="Proteomes" id="UP000596902"/>
    </source>
</evidence>
<reference evidence="1" key="2">
    <citation type="submission" date="2020-08" db="EMBL/GenBank/DDBJ databases">
        <title>Draft Genome Sequence of Cumin Blight Pathogen Alternaria burnsii.</title>
        <authorList>
            <person name="Feng Z."/>
        </authorList>
    </citation>
    <scope>NUCLEOTIDE SEQUENCE</scope>
    <source>
        <strain evidence="1">CBS107.38</strain>
    </source>
</reference>
<dbReference type="EMBL" id="JAAABM010000031">
    <property type="protein sequence ID" value="KAF7670612.1"/>
    <property type="molecule type" value="Genomic_DNA"/>
</dbReference>
<dbReference type="GeneID" id="62209513"/>
<dbReference type="AlphaFoldDB" id="A0A8H7AWK3"/>
<dbReference type="Proteomes" id="UP000596902">
    <property type="component" value="Unassembled WGS sequence"/>
</dbReference>
<evidence type="ECO:0000313" key="1">
    <source>
        <dbReference type="EMBL" id="KAF7670612.1"/>
    </source>
</evidence>
<reference evidence="1" key="1">
    <citation type="submission" date="2020-01" db="EMBL/GenBank/DDBJ databases">
        <authorList>
            <person name="Feng Z.H.Z."/>
        </authorList>
    </citation>
    <scope>NUCLEOTIDE SEQUENCE</scope>
    <source>
        <strain evidence="1">CBS107.38</strain>
    </source>
</reference>
<gene>
    <name evidence="1" type="ORF">GT037_011288</name>
</gene>
<name>A0A8H7AWK3_9PLEO</name>
<keyword evidence="2" id="KW-1185">Reference proteome</keyword>
<dbReference type="RefSeq" id="XP_038781007.1">
    <property type="nucleotide sequence ID" value="XM_038936335.1"/>
</dbReference>
<dbReference type="PANTHER" id="PTHR38790">
    <property type="entry name" value="2EXR DOMAIN-CONTAINING PROTEIN-RELATED"/>
    <property type="match status" value="1"/>
</dbReference>
<accession>A0A8H7AWK3</accession>
<sequence>MTELQKITEHNLATSPFLNLPGEVRNRIYELTLGGNIWKIDTEARAINLIPKADRNDHRDLLLVCRQIYGESRVLPWSLGSFKCVADDYFDCRAKFRRWVAKFPPEFRRAITSIILVNHDVGDAPLEDEHLKVWTTRSNLSLQDFPGLKRLQVNAWLPVSYRSAEDLRKVVMMKPGERIAGNVCVTCVQFKYT</sequence>
<dbReference type="PANTHER" id="PTHR38790:SF4">
    <property type="entry name" value="2EXR DOMAIN-CONTAINING PROTEIN"/>
    <property type="match status" value="1"/>
</dbReference>
<proteinExistence type="predicted"/>
<protein>
    <submittedName>
        <fullName evidence="1">Uncharacterized protein</fullName>
    </submittedName>
</protein>